<dbReference type="AlphaFoldDB" id="A0A067PNR5"/>
<dbReference type="InterPro" id="IPR019775">
    <property type="entry name" value="WD40_repeat_CS"/>
</dbReference>
<dbReference type="PROSITE" id="PS50294">
    <property type="entry name" value="WD_REPEATS_REGION"/>
    <property type="match status" value="1"/>
</dbReference>
<accession>A0A067PNR5</accession>
<dbReference type="SUPFAM" id="SSF50978">
    <property type="entry name" value="WD40 repeat-like"/>
    <property type="match status" value="1"/>
</dbReference>
<name>A0A067PNR5_9AGAM</name>
<keyword evidence="2" id="KW-0677">Repeat</keyword>
<reference evidence="5" key="1">
    <citation type="journal article" date="2014" name="Proc. Natl. Acad. Sci. U.S.A.">
        <title>Extensive sampling of basidiomycete genomes demonstrates inadequacy of the white-rot/brown-rot paradigm for wood decay fungi.</title>
        <authorList>
            <person name="Riley R."/>
            <person name="Salamov A.A."/>
            <person name="Brown D.W."/>
            <person name="Nagy L.G."/>
            <person name="Floudas D."/>
            <person name="Held B.W."/>
            <person name="Levasseur A."/>
            <person name="Lombard V."/>
            <person name="Morin E."/>
            <person name="Otillar R."/>
            <person name="Lindquist E.A."/>
            <person name="Sun H."/>
            <person name="LaButti K.M."/>
            <person name="Schmutz J."/>
            <person name="Jabbour D."/>
            <person name="Luo H."/>
            <person name="Baker S.E."/>
            <person name="Pisabarro A.G."/>
            <person name="Walton J.D."/>
            <person name="Blanchette R.A."/>
            <person name="Henrissat B."/>
            <person name="Martin F."/>
            <person name="Cullen D."/>
            <person name="Hibbett D.S."/>
            <person name="Grigoriev I.V."/>
        </authorList>
    </citation>
    <scope>NUCLEOTIDE SEQUENCE [LARGE SCALE GENOMIC DNA]</scope>
    <source>
        <strain evidence="5">MUCL 33604</strain>
    </source>
</reference>
<feature type="repeat" description="WD" evidence="3">
    <location>
        <begin position="1"/>
        <end position="35"/>
    </location>
</feature>
<dbReference type="PANTHER" id="PTHR19848">
    <property type="entry name" value="WD40 REPEAT PROTEIN"/>
    <property type="match status" value="1"/>
</dbReference>
<dbReference type="STRING" id="933084.A0A067PNR5"/>
<dbReference type="InParanoid" id="A0A067PNR5"/>
<dbReference type="PROSITE" id="PS00678">
    <property type="entry name" value="WD_REPEATS_1"/>
    <property type="match status" value="1"/>
</dbReference>
<dbReference type="EMBL" id="KL197737">
    <property type="protein sequence ID" value="KDQ52937.1"/>
    <property type="molecule type" value="Genomic_DNA"/>
</dbReference>
<organism evidence="4 5">
    <name type="scientific">Jaapia argillacea MUCL 33604</name>
    <dbReference type="NCBI Taxonomy" id="933084"/>
    <lineage>
        <taxon>Eukaryota</taxon>
        <taxon>Fungi</taxon>
        <taxon>Dikarya</taxon>
        <taxon>Basidiomycota</taxon>
        <taxon>Agaricomycotina</taxon>
        <taxon>Agaricomycetes</taxon>
        <taxon>Agaricomycetidae</taxon>
        <taxon>Jaapiales</taxon>
        <taxon>Jaapiaceae</taxon>
        <taxon>Jaapia</taxon>
    </lineage>
</organism>
<dbReference type="InterPro" id="IPR001680">
    <property type="entry name" value="WD40_rpt"/>
</dbReference>
<dbReference type="HOGENOM" id="CLU_000288_57_19_1"/>
<evidence type="ECO:0000313" key="4">
    <source>
        <dbReference type="EMBL" id="KDQ52937.1"/>
    </source>
</evidence>
<dbReference type="PROSITE" id="PS50082">
    <property type="entry name" value="WD_REPEATS_2"/>
    <property type="match status" value="2"/>
</dbReference>
<dbReference type="Pfam" id="PF00400">
    <property type="entry name" value="WD40"/>
    <property type="match status" value="2"/>
</dbReference>
<proteinExistence type="predicted"/>
<keyword evidence="1 3" id="KW-0853">WD repeat</keyword>
<protein>
    <submittedName>
        <fullName evidence="4">Uncharacterized protein</fullName>
    </submittedName>
</protein>
<dbReference type="OrthoDB" id="6262491at2759"/>
<dbReference type="PANTHER" id="PTHR19848:SF8">
    <property type="entry name" value="F-BOX AND WD REPEAT DOMAIN CONTAINING 7"/>
    <property type="match status" value="1"/>
</dbReference>
<dbReference type="InterPro" id="IPR036322">
    <property type="entry name" value="WD40_repeat_dom_sf"/>
</dbReference>
<feature type="repeat" description="WD" evidence="3">
    <location>
        <begin position="37"/>
        <end position="69"/>
    </location>
</feature>
<sequence>MTSVAFSPDSKHIASGPYDKSVRVWDAKSGELAAGPFEGHSKGVTSVAFSPDGGKHLALGLDSHTLSTWLHCFDVHIKWPSELPFYWKKGWIVNSKSQLLFWVPPWNRVGLYWPGNLLVIGQQPTKLDFTHFVYGIDWMKCIEYE</sequence>
<dbReference type="Gene3D" id="2.130.10.10">
    <property type="entry name" value="YVTN repeat-like/Quinoprotein amine dehydrogenase"/>
    <property type="match status" value="1"/>
</dbReference>
<evidence type="ECO:0000313" key="5">
    <source>
        <dbReference type="Proteomes" id="UP000027265"/>
    </source>
</evidence>
<evidence type="ECO:0000256" key="2">
    <source>
        <dbReference type="ARBA" id="ARBA00022737"/>
    </source>
</evidence>
<dbReference type="InterPro" id="IPR015943">
    <property type="entry name" value="WD40/YVTN_repeat-like_dom_sf"/>
</dbReference>
<gene>
    <name evidence="4" type="ORF">JAAARDRAFT_138076</name>
</gene>
<dbReference type="Proteomes" id="UP000027265">
    <property type="component" value="Unassembled WGS sequence"/>
</dbReference>
<evidence type="ECO:0000256" key="3">
    <source>
        <dbReference type="PROSITE-ProRule" id="PRU00221"/>
    </source>
</evidence>
<keyword evidence="5" id="KW-1185">Reference proteome</keyword>
<dbReference type="SMART" id="SM00320">
    <property type="entry name" value="WD40"/>
    <property type="match status" value="2"/>
</dbReference>
<evidence type="ECO:0000256" key="1">
    <source>
        <dbReference type="ARBA" id="ARBA00022574"/>
    </source>
</evidence>